<gene>
    <name evidence="7" type="ordered locus">Tlie_1691</name>
</gene>
<evidence type="ECO:0000256" key="4">
    <source>
        <dbReference type="ARBA" id="ARBA00022801"/>
    </source>
</evidence>
<dbReference type="SUPFAM" id="SSF53187">
    <property type="entry name" value="Zn-dependent exopeptidases"/>
    <property type="match status" value="1"/>
</dbReference>
<keyword evidence="8" id="KW-1185">Reference proteome</keyword>
<keyword evidence="5" id="KW-0862">Zinc</keyword>
<dbReference type="PANTHER" id="PTHR43808:SF8">
    <property type="entry name" value="PEPTIDASE M20 DIMERISATION DOMAIN-CONTAINING PROTEIN"/>
    <property type="match status" value="1"/>
</dbReference>
<evidence type="ECO:0000256" key="2">
    <source>
        <dbReference type="ARBA" id="ARBA00006247"/>
    </source>
</evidence>
<dbReference type="Proteomes" id="UP000005868">
    <property type="component" value="Chromosome"/>
</dbReference>
<feature type="domain" description="Peptidase M20 dimerisation" evidence="6">
    <location>
        <begin position="193"/>
        <end position="274"/>
    </location>
</feature>
<comment type="similarity">
    <text evidence="2">Belongs to the peptidase M20A family.</text>
</comment>
<comment type="cofactor">
    <cofactor evidence="1">
        <name>Zn(2+)</name>
        <dbReference type="ChEBI" id="CHEBI:29105"/>
    </cofactor>
</comment>
<reference evidence="7 8" key="2">
    <citation type="journal article" date="2012" name="Stand. Genomic Sci.">
        <title>Genome sequence of the moderately thermophilic, amino-acid-degrading and sulfur-reducing bacterium Thermovirga lienii type strain (Cas60314(T)).</title>
        <authorList>
            <person name="Goker M."/>
            <person name="Saunders E."/>
            <person name="Lapidus A."/>
            <person name="Nolan M."/>
            <person name="Lucas S."/>
            <person name="Hammon N."/>
            <person name="Deshpande S."/>
            <person name="Cheng J.F."/>
            <person name="Han C."/>
            <person name="Tapia R."/>
            <person name="Goodwin L.A."/>
            <person name="Pitluck S."/>
            <person name="Liolios K."/>
            <person name="Mavromatis K."/>
            <person name="Pagani I."/>
            <person name="Ivanova N."/>
            <person name="Mikhailova N."/>
            <person name="Pati A."/>
            <person name="Chen A."/>
            <person name="Palaniappan K."/>
            <person name="Land M."/>
            <person name="Chang Y.J."/>
            <person name="Jeffries C.D."/>
            <person name="Brambilla E.M."/>
            <person name="Rohde M."/>
            <person name="Spring S."/>
            <person name="Detter J.C."/>
            <person name="Woyke T."/>
            <person name="Bristow J."/>
            <person name="Eisen J.A."/>
            <person name="Markowitz V."/>
            <person name="Hugenholtz P."/>
            <person name="Kyrpides N.C."/>
            <person name="Klenk H.P."/>
        </authorList>
    </citation>
    <scope>NUCLEOTIDE SEQUENCE [LARGE SCALE GENOMIC DNA]</scope>
    <source>
        <strain evidence="8">ATCC BAA-1197 / DSM 17291 / Cas60314</strain>
    </source>
</reference>
<accession>G7V882</accession>
<dbReference type="AlphaFoldDB" id="G7V882"/>
<evidence type="ECO:0000256" key="3">
    <source>
        <dbReference type="ARBA" id="ARBA00022723"/>
    </source>
</evidence>
<evidence type="ECO:0000313" key="8">
    <source>
        <dbReference type="Proteomes" id="UP000005868"/>
    </source>
</evidence>
<dbReference type="STRING" id="580340.Tlie_1691"/>
<sequence length="397" mass="43155">MTQKDYHKELLQCCLELAKISSPPFKEKELSKFLEAVMVDLCFDRVRRTPLGTLMGEVVLSETEGPHVLLVANLDTSSSVVGEEAAKPPNLEVSEGKITGDGVAEHKGALAASLFAVRAVKEDLSKDPKGKLTVAAVPLGSFCASLAARELLDEVKPDCVLVAGPTALDVCFGQRGKAKIVVENRGKRELFVNSERGINALKKMLPLLLTIEREFLPRKDPLLGSGCLEIMDVEVAPPEESGFIPDRCSVVFHRRLLPGENKEEVVREVKMIADGVAAFDLELDIDVFIREERITTYTGTEASVEFFEPAWVCKDKKFSSMCLEALTKKGLSPRTLWDCPAVSGGYYAAVGGLPTVVFGPGSMDASNSFGNVLDVEELLVAFEGYKALLEAIFKGLD</sequence>
<dbReference type="EMBL" id="CP003096">
    <property type="protein sequence ID" value="AER67413.1"/>
    <property type="molecule type" value="Genomic_DNA"/>
</dbReference>
<dbReference type="Gene3D" id="3.30.70.360">
    <property type="match status" value="1"/>
</dbReference>
<dbReference type="HOGENOM" id="CLU_021802_2_1_0"/>
<dbReference type="GO" id="GO:0046872">
    <property type="term" value="F:metal ion binding"/>
    <property type="evidence" value="ECO:0007669"/>
    <property type="project" value="UniProtKB-KW"/>
</dbReference>
<dbReference type="Gene3D" id="3.40.630.10">
    <property type="entry name" value="Zn peptidases"/>
    <property type="match status" value="1"/>
</dbReference>
<protein>
    <submittedName>
        <fullName evidence="7">Peptidase M20</fullName>
    </submittedName>
</protein>
<dbReference type="Pfam" id="PF07687">
    <property type="entry name" value="M20_dimer"/>
    <property type="match status" value="1"/>
</dbReference>
<keyword evidence="4" id="KW-0378">Hydrolase</keyword>
<evidence type="ECO:0000259" key="6">
    <source>
        <dbReference type="Pfam" id="PF07687"/>
    </source>
</evidence>
<dbReference type="KEGG" id="tli:Tlie_1691"/>
<dbReference type="Pfam" id="PF01546">
    <property type="entry name" value="Peptidase_M20"/>
    <property type="match status" value="1"/>
</dbReference>
<dbReference type="eggNOG" id="COG0624">
    <property type="taxonomic scope" value="Bacteria"/>
</dbReference>
<keyword evidence="3" id="KW-0479">Metal-binding</keyword>
<proteinExistence type="inferred from homology"/>
<dbReference type="InterPro" id="IPR002933">
    <property type="entry name" value="Peptidase_M20"/>
</dbReference>
<dbReference type="InterPro" id="IPR036264">
    <property type="entry name" value="Bact_exopeptidase_dim_dom"/>
</dbReference>
<dbReference type="InterPro" id="IPR050072">
    <property type="entry name" value="Peptidase_M20A"/>
</dbReference>
<dbReference type="OrthoDB" id="9792335at2"/>
<dbReference type="SUPFAM" id="SSF55031">
    <property type="entry name" value="Bacterial exopeptidase dimerisation domain"/>
    <property type="match status" value="1"/>
</dbReference>
<dbReference type="InterPro" id="IPR011650">
    <property type="entry name" value="Peptidase_M20_dimer"/>
</dbReference>
<organism evidence="7 8">
    <name type="scientific">Thermovirga lienii (strain ATCC BAA-1197 / DSM 17291 / Cas60314)</name>
    <dbReference type="NCBI Taxonomy" id="580340"/>
    <lineage>
        <taxon>Bacteria</taxon>
        <taxon>Thermotogati</taxon>
        <taxon>Synergistota</taxon>
        <taxon>Synergistia</taxon>
        <taxon>Synergistales</taxon>
        <taxon>Thermovirgaceae</taxon>
        <taxon>Thermovirga</taxon>
    </lineage>
</organism>
<evidence type="ECO:0000256" key="1">
    <source>
        <dbReference type="ARBA" id="ARBA00001947"/>
    </source>
</evidence>
<reference evidence="8" key="1">
    <citation type="submission" date="2011-10" db="EMBL/GenBank/DDBJ databases">
        <title>The complete genome of chromosome of Thermovirga lienii DSM 17291.</title>
        <authorList>
            <consortium name="US DOE Joint Genome Institute (JGI-PGF)"/>
            <person name="Lucas S."/>
            <person name="Copeland A."/>
            <person name="Lapidus A."/>
            <person name="Glavina del Rio T."/>
            <person name="Dalin E."/>
            <person name="Tice H."/>
            <person name="Bruce D."/>
            <person name="Goodwin L."/>
            <person name="Pitluck S."/>
            <person name="Peters L."/>
            <person name="Mikhailova N."/>
            <person name="Saunders E."/>
            <person name="Kyrpides N."/>
            <person name="Mavromatis K."/>
            <person name="Ivanova N."/>
            <person name="Last F.I."/>
            <person name="Brettin T."/>
            <person name="Detter J.C."/>
            <person name="Han C."/>
            <person name="Larimer F."/>
            <person name="Land M."/>
            <person name="Hauser L."/>
            <person name="Markowitz V."/>
            <person name="Cheng J.-F."/>
            <person name="Hugenholtz P."/>
            <person name="Woyke T."/>
            <person name="Wu D."/>
            <person name="Spring S."/>
            <person name="Schroeder M."/>
            <person name="Brambilla E.-M."/>
            <person name="Klenk H.-P."/>
            <person name="Eisen J.A."/>
        </authorList>
    </citation>
    <scope>NUCLEOTIDE SEQUENCE [LARGE SCALE GENOMIC DNA]</scope>
    <source>
        <strain evidence="8">ATCC BAA-1197 / DSM 17291 / Cas60314</strain>
    </source>
</reference>
<evidence type="ECO:0000313" key="7">
    <source>
        <dbReference type="EMBL" id="AER67413.1"/>
    </source>
</evidence>
<name>G7V882_THELD</name>
<evidence type="ECO:0000256" key="5">
    <source>
        <dbReference type="ARBA" id="ARBA00022833"/>
    </source>
</evidence>
<dbReference type="PANTHER" id="PTHR43808">
    <property type="entry name" value="ACETYLORNITHINE DEACETYLASE"/>
    <property type="match status" value="1"/>
</dbReference>
<dbReference type="GO" id="GO:0016787">
    <property type="term" value="F:hydrolase activity"/>
    <property type="evidence" value="ECO:0007669"/>
    <property type="project" value="UniProtKB-KW"/>
</dbReference>